<name>A0A1T4KKV3_9FIRM</name>
<gene>
    <name evidence="2" type="ORF">SAMN02745191_0586</name>
</gene>
<protein>
    <submittedName>
        <fullName evidence="2">Uncharacterized protein</fullName>
    </submittedName>
</protein>
<dbReference type="EMBL" id="FUWY01000001">
    <property type="protein sequence ID" value="SJZ43018.1"/>
    <property type="molecule type" value="Genomic_DNA"/>
</dbReference>
<evidence type="ECO:0000256" key="1">
    <source>
        <dbReference type="SAM" id="SignalP"/>
    </source>
</evidence>
<evidence type="ECO:0000313" key="2">
    <source>
        <dbReference type="EMBL" id="SJZ43018.1"/>
    </source>
</evidence>
<keyword evidence="3" id="KW-1185">Reference proteome</keyword>
<sequence length="223" mass="24541">MKKFIFMLCLLVCFLGLSGFKSEEFTIENLDQYNKEFKTEEIEVCSTSSTKTYMPYTAITAKGSKQYKYIQNHMTVDPTTGMLYDEDGFIGAALGYSFGDIGSRYYFTLDSGIILPIVKVDAKASQDAPNGCSHAADASVIEFVIDSAIATEYFGAGPTGLVKQGNFNNDSRFKGSITKIEKVLGEKIEEGVYYEKSVDTQESEKNLIGEADTELQLVGGITQ</sequence>
<proteinExistence type="predicted"/>
<organism evidence="2 3">
    <name type="scientific">Anaerorhabdus furcosa</name>
    <dbReference type="NCBI Taxonomy" id="118967"/>
    <lineage>
        <taxon>Bacteria</taxon>
        <taxon>Bacillati</taxon>
        <taxon>Bacillota</taxon>
        <taxon>Erysipelotrichia</taxon>
        <taxon>Erysipelotrichales</taxon>
        <taxon>Erysipelotrichaceae</taxon>
        <taxon>Anaerorhabdus</taxon>
    </lineage>
</organism>
<reference evidence="3" key="1">
    <citation type="submission" date="2017-02" db="EMBL/GenBank/DDBJ databases">
        <authorList>
            <person name="Varghese N."/>
            <person name="Submissions S."/>
        </authorList>
    </citation>
    <scope>NUCLEOTIDE SEQUENCE [LARGE SCALE GENOMIC DNA]</scope>
    <source>
        <strain evidence="3">ATCC 25662</strain>
    </source>
</reference>
<keyword evidence="1" id="KW-0732">Signal</keyword>
<feature type="chain" id="PRO_5039090107" evidence="1">
    <location>
        <begin position="22"/>
        <end position="223"/>
    </location>
</feature>
<dbReference type="STRING" id="118967.SAMN02745191_0586"/>
<feature type="signal peptide" evidence="1">
    <location>
        <begin position="1"/>
        <end position="21"/>
    </location>
</feature>
<dbReference type="Proteomes" id="UP000243297">
    <property type="component" value="Unassembled WGS sequence"/>
</dbReference>
<accession>A0A1T4KKV3</accession>
<evidence type="ECO:0000313" key="3">
    <source>
        <dbReference type="Proteomes" id="UP000243297"/>
    </source>
</evidence>
<dbReference type="AlphaFoldDB" id="A0A1T4KKV3"/>
<dbReference type="RefSeq" id="WP_078711015.1">
    <property type="nucleotide sequence ID" value="NZ_FUWY01000001.1"/>
</dbReference>